<name>Q97DF5_CLOAB</name>
<dbReference type="OrthoDB" id="3261089at2"/>
<protein>
    <submittedName>
        <fullName evidence="1">Uncharacterized protein</fullName>
    </submittedName>
</protein>
<reference evidence="1 2" key="1">
    <citation type="journal article" date="2001" name="J. Bacteriol.">
        <title>Genome sequence and comparative analysis of the solvent-producing bacterium Clostridium acetobutylicum.</title>
        <authorList>
            <person name="Nolling J."/>
            <person name="Breton G."/>
            <person name="Omelchenko M.V."/>
            <person name="Makarova K.S."/>
            <person name="Zeng Q."/>
            <person name="Gibson R."/>
            <person name="Lee H.M."/>
            <person name="Dubois J."/>
            <person name="Qiu D."/>
            <person name="Hitti J."/>
            <person name="Wolf Y.I."/>
            <person name="Tatusov R.L."/>
            <person name="Sabathe F."/>
            <person name="Doucette-Stamm L."/>
            <person name="Soucaille P."/>
            <person name="Daly M.J."/>
            <person name="Bennett G.N."/>
            <person name="Koonin E.V."/>
            <person name="Smith D.R."/>
        </authorList>
    </citation>
    <scope>NUCLEOTIDE SEQUENCE [LARGE SCALE GENOMIC DNA]</scope>
    <source>
        <strain evidence="2">ATCC 824 / DSM 792 / JCM 1419 / LMG 5710 / VKM B-1787</strain>
    </source>
</reference>
<organism evidence="1 2">
    <name type="scientific">Clostridium acetobutylicum (strain ATCC 824 / DSM 792 / JCM 1419 / IAM 19013 / LMG 5710 / NBRC 13948 / NRRL B-527 / VKM B-1787 / 2291 / W)</name>
    <dbReference type="NCBI Taxonomy" id="272562"/>
    <lineage>
        <taxon>Bacteria</taxon>
        <taxon>Bacillati</taxon>
        <taxon>Bacillota</taxon>
        <taxon>Clostridia</taxon>
        <taxon>Eubacteriales</taxon>
        <taxon>Clostridiaceae</taxon>
        <taxon>Clostridium</taxon>
    </lineage>
</organism>
<dbReference type="Proteomes" id="UP000000814">
    <property type="component" value="Chromosome"/>
</dbReference>
<gene>
    <name evidence="1" type="ordered locus">CA_C3522</name>
</gene>
<sequence>MAEEAKEKAKKEGLIGLVWDGLQICAGTALVVTGVGTGFGVVLIAGGVNSAINHASMATTGRSFNIVGNLTNPQVRAQFGVSLGNWWKQVRSGNAYAIGQTTATVASLFVGGEDIGVAVSKASKAESLLGKVGTFSKSIAVSSVENVKSLLPKVKGALSDVGTASVTFAKTFGKTFAEESGKYANTCFDVLGAVATGVKIGGKAIVAGGKEVKSVFKVVKAQENGIAEVVSNPEAHNYVNYIKYKGELAKSELKEMYPDFVAKKNSKIAQTSDALLKKELEFAQYGELEKIPFDNLTGHHMPSNYYMKEKFNIDMDDSLAFNLEQLSPGVGGRHRRTFTYGFKGRGKELYLNLMPRDALAFDSK</sequence>
<dbReference type="EMBL" id="AE001437">
    <property type="protein sequence ID" value="AAK81448.1"/>
    <property type="molecule type" value="Genomic_DNA"/>
</dbReference>
<proteinExistence type="predicted"/>
<dbReference type="HOGENOM" id="CLU_760111_0_0_9"/>
<dbReference type="PATRIC" id="fig|272562.8.peg.3707"/>
<dbReference type="KEGG" id="cac:CA_C3522"/>
<keyword evidence="2" id="KW-1185">Reference proteome</keyword>
<dbReference type="STRING" id="272562.CA_C3522"/>
<dbReference type="eggNOG" id="COG5585">
    <property type="taxonomic scope" value="Bacteria"/>
</dbReference>
<dbReference type="AlphaFoldDB" id="Q97DF5"/>
<evidence type="ECO:0000313" key="2">
    <source>
        <dbReference type="Proteomes" id="UP000000814"/>
    </source>
</evidence>
<dbReference type="PIR" id="E97332">
    <property type="entry name" value="E97332"/>
</dbReference>
<evidence type="ECO:0000313" key="1">
    <source>
        <dbReference type="EMBL" id="AAK81448.1"/>
    </source>
</evidence>
<accession>Q97DF5</accession>